<organism evidence="2">
    <name type="scientific">Darwinula stevensoni</name>
    <dbReference type="NCBI Taxonomy" id="69355"/>
    <lineage>
        <taxon>Eukaryota</taxon>
        <taxon>Metazoa</taxon>
        <taxon>Ecdysozoa</taxon>
        <taxon>Arthropoda</taxon>
        <taxon>Crustacea</taxon>
        <taxon>Oligostraca</taxon>
        <taxon>Ostracoda</taxon>
        <taxon>Podocopa</taxon>
        <taxon>Podocopida</taxon>
        <taxon>Darwinulocopina</taxon>
        <taxon>Darwinuloidea</taxon>
        <taxon>Darwinulidae</taxon>
        <taxon>Darwinula</taxon>
    </lineage>
</organism>
<protein>
    <recommendedName>
        <fullName evidence="1">PHR domain-containing protein</fullName>
    </recommendedName>
</protein>
<dbReference type="GO" id="GO:0005829">
    <property type="term" value="C:cytosol"/>
    <property type="evidence" value="ECO:0007669"/>
    <property type="project" value="TreeGrafter"/>
</dbReference>
<evidence type="ECO:0000313" key="2">
    <source>
        <dbReference type="EMBL" id="CAD7243933.1"/>
    </source>
</evidence>
<dbReference type="FunFam" id="2.60.120.820:FF:000004">
    <property type="entry name" value="BTB/POZ domain-containing protein 2"/>
    <property type="match status" value="1"/>
</dbReference>
<dbReference type="EMBL" id="CAJPEV010000527">
    <property type="protein sequence ID" value="CAG0886152.1"/>
    <property type="molecule type" value="Genomic_DNA"/>
</dbReference>
<dbReference type="InterPro" id="IPR038648">
    <property type="entry name" value="PHR_sf"/>
</dbReference>
<sequence>MARWSENQCVRQNLALTPENQRLVLGRALNLIRFPLMTVEEFAMGPAQSQILTDREVVQLFLYFTVNPKPHVGFLDIPRCCMTGKEVTLSVCRFQKIESRWGYSGTSDRIRFVVDRRIFVVGFGLYGSIHAPQEFDVNIQLIHTVSGRVLGDNDTSFSCDGTQMTFRVMFMEPIEILPNTNYTASATLRGPDSHYGTRGLAKVSVDTPSEGKITFQFFNGIGNNNGTCVQDGQIPEIVFYGLAPSSSKSNGFTVDIPPFAEE</sequence>
<feature type="domain" description="PHR" evidence="1">
    <location>
        <begin position="92"/>
        <end position="240"/>
    </location>
</feature>
<accession>A0A7R8XB23</accession>
<dbReference type="PANTHER" id="PTHR45774">
    <property type="entry name" value="BTB/POZ DOMAIN-CONTAINING"/>
    <property type="match status" value="1"/>
</dbReference>
<dbReference type="GO" id="GO:0000932">
    <property type="term" value="C:P-body"/>
    <property type="evidence" value="ECO:0007669"/>
    <property type="project" value="TreeGrafter"/>
</dbReference>
<evidence type="ECO:0000313" key="3">
    <source>
        <dbReference type="Proteomes" id="UP000677054"/>
    </source>
</evidence>
<dbReference type="EMBL" id="LR900044">
    <property type="protein sequence ID" value="CAD7243933.1"/>
    <property type="molecule type" value="Genomic_DNA"/>
</dbReference>
<dbReference type="AlphaFoldDB" id="A0A7R8XB23"/>
<dbReference type="OrthoDB" id="636773at2759"/>
<dbReference type="Pfam" id="PF08005">
    <property type="entry name" value="PHR"/>
    <property type="match status" value="1"/>
</dbReference>
<dbReference type="Gene3D" id="2.60.120.820">
    <property type="entry name" value="PHR domain"/>
    <property type="match status" value="1"/>
</dbReference>
<proteinExistence type="predicted"/>
<dbReference type="Proteomes" id="UP000677054">
    <property type="component" value="Unassembled WGS sequence"/>
</dbReference>
<evidence type="ECO:0000259" key="1">
    <source>
        <dbReference type="Pfam" id="PF08005"/>
    </source>
</evidence>
<reference evidence="2" key="1">
    <citation type="submission" date="2020-11" db="EMBL/GenBank/DDBJ databases">
        <authorList>
            <person name="Tran Van P."/>
        </authorList>
    </citation>
    <scope>NUCLEOTIDE SEQUENCE</scope>
</reference>
<keyword evidence="3" id="KW-1185">Reference proteome</keyword>
<dbReference type="InterPro" id="IPR012983">
    <property type="entry name" value="PHR"/>
</dbReference>
<gene>
    <name evidence="2" type="ORF">DSTB1V02_LOCUS3840</name>
</gene>
<dbReference type="PANTHER" id="PTHR45774:SF3">
    <property type="entry name" value="BTB (POZ) DOMAIN-CONTAINING 2B-RELATED"/>
    <property type="match status" value="1"/>
</dbReference>
<name>A0A7R8XB23_9CRUS</name>
<dbReference type="GO" id="GO:0022008">
    <property type="term" value="P:neurogenesis"/>
    <property type="evidence" value="ECO:0007669"/>
    <property type="project" value="TreeGrafter"/>
</dbReference>